<keyword evidence="4" id="KW-1185">Reference proteome</keyword>
<sequence>MNNQPSVLFVCVGNGGKSQMAAALAKKHAGDALEIHSAGTKPGTKLNQQSLESIAEVGADMSQGFPKGIDQELIKRVDRVVILGAEAQLEMPIDANGTLQRWVTDEPSERGIEGMERMRLVRDDIDARVQNLIAELTQNA</sequence>
<dbReference type="SUPFAM" id="SSF52788">
    <property type="entry name" value="Phosphotyrosine protein phosphatases I"/>
    <property type="match status" value="1"/>
</dbReference>
<gene>
    <name evidence="3" type="ORF">YH66_07990</name>
</gene>
<reference evidence="3 4" key="1">
    <citation type="submission" date="2015-04" db="EMBL/GenBank/DDBJ databases">
        <title>Complete Genome Sequence of Brevibacterium flavum ATCC 15168.</title>
        <authorList>
            <person name="Ahn J."/>
            <person name="Park G."/>
            <person name="Jeon W."/>
            <person name="Jang Y."/>
            <person name="Jang M."/>
            <person name="Lee H."/>
            <person name="Lee H."/>
        </authorList>
    </citation>
    <scope>NUCLEOTIDE SEQUENCE [LARGE SCALE GENOMIC DNA]</scope>
    <source>
        <strain evidence="3 4">ATCC 15168</strain>
    </source>
</reference>
<organism evidence="3 4">
    <name type="scientific">[Brevibacterium] flavum</name>
    <dbReference type="NCBI Taxonomy" id="92706"/>
    <lineage>
        <taxon>Bacteria</taxon>
        <taxon>Bacillati</taxon>
        <taxon>Actinomycetota</taxon>
        <taxon>Actinomycetes</taxon>
        <taxon>Mycobacteriales</taxon>
        <taxon>Corynebacteriaceae</taxon>
        <taxon>Corynebacterium</taxon>
    </lineage>
</organism>
<name>A0A0F6WQJ0_9CORY</name>
<accession>A0A0F6WQJ0</accession>
<keyword evidence="1" id="KW-0059">Arsenical resistance</keyword>
<dbReference type="AlphaFoldDB" id="A0A0F6WQJ0"/>
<dbReference type="EMBL" id="CP011309">
    <property type="protein sequence ID" value="AKF27488.1"/>
    <property type="molecule type" value="Genomic_DNA"/>
</dbReference>
<dbReference type="Pfam" id="PF01451">
    <property type="entry name" value="LMWPc"/>
    <property type="match status" value="1"/>
</dbReference>
<dbReference type="Gene3D" id="3.40.50.2300">
    <property type="match status" value="1"/>
</dbReference>
<evidence type="ECO:0000313" key="4">
    <source>
        <dbReference type="Proteomes" id="UP000034037"/>
    </source>
</evidence>
<evidence type="ECO:0000256" key="1">
    <source>
        <dbReference type="ARBA" id="ARBA00022849"/>
    </source>
</evidence>
<proteinExistence type="predicted"/>
<evidence type="ECO:0000313" key="3">
    <source>
        <dbReference type="EMBL" id="AKF27488.1"/>
    </source>
</evidence>
<protein>
    <submittedName>
        <fullName evidence="3">Arsenate-mycothiol transferase</fullName>
    </submittedName>
</protein>
<dbReference type="SMART" id="SM00226">
    <property type="entry name" value="LMWPc"/>
    <property type="match status" value="1"/>
</dbReference>
<dbReference type="InterPro" id="IPR023485">
    <property type="entry name" value="Ptyr_pPase"/>
</dbReference>
<keyword evidence="3" id="KW-0808">Transferase</keyword>
<dbReference type="GO" id="GO:0016740">
    <property type="term" value="F:transferase activity"/>
    <property type="evidence" value="ECO:0007669"/>
    <property type="project" value="UniProtKB-KW"/>
</dbReference>
<dbReference type="RefSeq" id="WP_003860016.1">
    <property type="nucleotide sequence ID" value="NZ_CP011309.1"/>
</dbReference>
<feature type="domain" description="Phosphotyrosine protein phosphatase I" evidence="2">
    <location>
        <begin position="5"/>
        <end position="135"/>
    </location>
</feature>
<dbReference type="GO" id="GO:0046685">
    <property type="term" value="P:response to arsenic-containing substance"/>
    <property type="evidence" value="ECO:0007669"/>
    <property type="project" value="UniProtKB-KW"/>
</dbReference>
<dbReference type="Proteomes" id="UP000034037">
    <property type="component" value="Chromosome"/>
</dbReference>
<evidence type="ECO:0000259" key="2">
    <source>
        <dbReference type="SMART" id="SM00226"/>
    </source>
</evidence>
<dbReference type="HOGENOM" id="CLU_071415_3_3_11"/>
<dbReference type="PANTHER" id="PTHR43428">
    <property type="entry name" value="ARSENATE REDUCTASE"/>
    <property type="match status" value="1"/>
</dbReference>
<dbReference type="PANTHER" id="PTHR43428:SF1">
    <property type="entry name" value="ARSENATE REDUCTASE"/>
    <property type="match status" value="1"/>
</dbReference>
<dbReference type="PATRIC" id="fig|92706.3.peg.1666"/>
<dbReference type="InterPro" id="IPR036196">
    <property type="entry name" value="Ptyr_pPase_sf"/>
</dbReference>